<dbReference type="EMBL" id="CM018041">
    <property type="protein sequence ID" value="KAA8533856.1"/>
    <property type="molecule type" value="Genomic_DNA"/>
</dbReference>
<protein>
    <recommendedName>
        <fullName evidence="5">Secreted protein</fullName>
    </recommendedName>
</protein>
<sequence>MLALEAWLCHLWRYISATSGGMSLPPLEAQALTSSGWRFWLSSGVSDDPRAVSEGDVTIRSVLITSVAGPAVKSDTSDMTALQVSSRALANGLAFHFLIRFVDGLAFVVFKLILFCSLI</sequence>
<feature type="signal peptide" evidence="2">
    <location>
        <begin position="1"/>
        <end position="17"/>
    </location>
</feature>
<keyword evidence="1" id="KW-1133">Transmembrane helix</keyword>
<dbReference type="Proteomes" id="UP000325577">
    <property type="component" value="Linkage Group LG18"/>
</dbReference>
<gene>
    <name evidence="3" type="ORF">F0562_031373</name>
</gene>
<evidence type="ECO:0000313" key="3">
    <source>
        <dbReference type="EMBL" id="KAA8533856.1"/>
    </source>
</evidence>
<dbReference type="AlphaFoldDB" id="A0A5J5AVC0"/>
<keyword evidence="1" id="KW-0472">Membrane</keyword>
<keyword evidence="1" id="KW-0812">Transmembrane</keyword>
<evidence type="ECO:0000313" key="4">
    <source>
        <dbReference type="Proteomes" id="UP000325577"/>
    </source>
</evidence>
<name>A0A5J5AVC0_9ASTE</name>
<keyword evidence="2" id="KW-0732">Signal</keyword>
<evidence type="ECO:0000256" key="2">
    <source>
        <dbReference type="SAM" id="SignalP"/>
    </source>
</evidence>
<reference evidence="3 4" key="1">
    <citation type="submission" date="2019-09" db="EMBL/GenBank/DDBJ databases">
        <title>A chromosome-level genome assembly of the Chinese tupelo Nyssa sinensis.</title>
        <authorList>
            <person name="Yang X."/>
            <person name="Kang M."/>
            <person name="Yang Y."/>
            <person name="Xiong H."/>
            <person name="Wang M."/>
            <person name="Zhang Z."/>
            <person name="Wang Z."/>
            <person name="Wu H."/>
            <person name="Ma T."/>
            <person name="Liu J."/>
            <person name="Xi Z."/>
        </authorList>
    </citation>
    <scope>NUCLEOTIDE SEQUENCE [LARGE SCALE GENOMIC DNA]</scope>
    <source>
        <strain evidence="3">J267</strain>
        <tissue evidence="3">Leaf</tissue>
    </source>
</reference>
<evidence type="ECO:0008006" key="5">
    <source>
        <dbReference type="Google" id="ProtNLM"/>
    </source>
</evidence>
<feature type="transmembrane region" description="Helical" evidence="1">
    <location>
        <begin position="93"/>
        <end position="114"/>
    </location>
</feature>
<evidence type="ECO:0000256" key="1">
    <source>
        <dbReference type="SAM" id="Phobius"/>
    </source>
</evidence>
<proteinExistence type="predicted"/>
<organism evidence="3 4">
    <name type="scientific">Nyssa sinensis</name>
    <dbReference type="NCBI Taxonomy" id="561372"/>
    <lineage>
        <taxon>Eukaryota</taxon>
        <taxon>Viridiplantae</taxon>
        <taxon>Streptophyta</taxon>
        <taxon>Embryophyta</taxon>
        <taxon>Tracheophyta</taxon>
        <taxon>Spermatophyta</taxon>
        <taxon>Magnoliopsida</taxon>
        <taxon>eudicotyledons</taxon>
        <taxon>Gunneridae</taxon>
        <taxon>Pentapetalae</taxon>
        <taxon>asterids</taxon>
        <taxon>Cornales</taxon>
        <taxon>Nyssaceae</taxon>
        <taxon>Nyssa</taxon>
    </lineage>
</organism>
<keyword evidence="4" id="KW-1185">Reference proteome</keyword>
<feature type="chain" id="PRO_5023938521" description="Secreted protein" evidence="2">
    <location>
        <begin position="18"/>
        <end position="119"/>
    </location>
</feature>
<accession>A0A5J5AVC0</accession>